<feature type="domain" description="NADH:flavin oxidoreductase/NADH oxidase N-terminal" evidence="3">
    <location>
        <begin position="8"/>
        <end position="334"/>
    </location>
</feature>
<name>A0A0M4FJ23_9BACI</name>
<proteinExistence type="predicted"/>
<evidence type="ECO:0000256" key="1">
    <source>
        <dbReference type="ARBA" id="ARBA00022630"/>
    </source>
</evidence>
<dbReference type="InterPro" id="IPR013785">
    <property type="entry name" value="Aldolase_TIM"/>
</dbReference>
<dbReference type="RefSeq" id="WP_053604838.1">
    <property type="nucleotide sequence ID" value="NZ_CP012600.1"/>
</dbReference>
<dbReference type="EMBL" id="CP012600">
    <property type="protein sequence ID" value="ALC83011.1"/>
    <property type="molecule type" value="Genomic_DNA"/>
</dbReference>
<dbReference type="PANTHER" id="PTHR43656">
    <property type="entry name" value="BINDING OXIDOREDUCTASE, PUTATIVE (AFU_ORTHOLOGUE AFUA_2G08260)-RELATED"/>
    <property type="match status" value="1"/>
</dbReference>
<gene>
    <name evidence="4" type="ORF">AM592_16575</name>
</gene>
<dbReference type="GO" id="GO:0016491">
    <property type="term" value="F:oxidoreductase activity"/>
    <property type="evidence" value="ECO:0007669"/>
    <property type="project" value="UniProtKB-KW"/>
</dbReference>
<evidence type="ECO:0000259" key="3">
    <source>
        <dbReference type="Pfam" id="PF00724"/>
    </source>
</evidence>
<dbReference type="GO" id="GO:0010181">
    <property type="term" value="F:FMN binding"/>
    <property type="evidence" value="ECO:0007669"/>
    <property type="project" value="InterPro"/>
</dbReference>
<dbReference type="Gene3D" id="3.20.20.70">
    <property type="entry name" value="Aldolase class I"/>
    <property type="match status" value="1"/>
</dbReference>
<keyword evidence="2" id="KW-0560">Oxidoreductase</keyword>
<dbReference type="InterPro" id="IPR051799">
    <property type="entry name" value="NADH_flavin_oxidoreductase"/>
</dbReference>
<dbReference type="PATRIC" id="fig|1441095.3.peg.3669"/>
<reference evidence="5" key="1">
    <citation type="submission" date="2015-08" db="EMBL/GenBank/DDBJ databases">
        <title>Genome sequencing project for genomic taxonomy and phylogenomics of Bacillus-like bacteria.</title>
        <authorList>
            <person name="Liu B."/>
            <person name="Wang J."/>
            <person name="Zhu Y."/>
            <person name="Liu G."/>
            <person name="Chen Q."/>
            <person name="Chen Z."/>
            <person name="Lan J."/>
            <person name="Che J."/>
            <person name="Ge C."/>
            <person name="Shi H."/>
            <person name="Pan Z."/>
            <person name="Liu X."/>
        </authorList>
    </citation>
    <scope>NUCLEOTIDE SEQUENCE [LARGE SCALE GENOMIC DNA]</scope>
    <source>
        <strain evidence="5">FJAT-4402</strain>
    </source>
</reference>
<dbReference type="InterPro" id="IPR001155">
    <property type="entry name" value="OxRdtase_FMN_N"/>
</dbReference>
<accession>A0A0M4FJ23</accession>
<organism evidence="4 5">
    <name type="scientific">Bacillus gobiensis</name>
    <dbReference type="NCBI Taxonomy" id="1441095"/>
    <lineage>
        <taxon>Bacteria</taxon>
        <taxon>Bacillati</taxon>
        <taxon>Bacillota</taxon>
        <taxon>Bacilli</taxon>
        <taxon>Bacillales</taxon>
        <taxon>Bacillaceae</taxon>
        <taxon>Bacillus</taxon>
    </lineage>
</organism>
<evidence type="ECO:0000313" key="4">
    <source>
        <dbReference type="EMBL" id="ALC83011.1"/>
    </source>
</evidence>
<keyword evidence="5" id="KW-1185">Reference proteome</keyword>
<evidence type="ECO:0000256" key="2">
    <source>
        <dbReference type="ARBA" id="ARBA00023002"/>
    </source>
</evidence>
<protein>
    <submittedName>
        <fullName evidence="4">NADH-dependent flavin oxidoreductase</fullName>
    </submittedName>
</protein>
<evidence type="ECO:0000313" key="5">
    <source>
        <dbReference type="Proteomes" id="UP000067625"/>
    </source>
</evidence>
<dbReference type="PANTHER" id="PTHR43656:SF2">
    <property type="entry name" value="BINDING OXIDOREDUCTASE, PUTATIVE (AFU_ORTHOLOGUE AFUA_2G08260)-RELATED"/>
    <property type="match status" value="1"/>
</dbReference>
<dbReference type="SUPFAM" id="SSF51395">
    <property type="entry name" value="FMN-linked oxidoreductases"/>
    <property type="match status" value="1"/>
</dbReference>
<dbReference type="AlphaFoldDB" id="A0A0M4FJ23"/>
<dbReference type="OrthoDB" id="9772736at2"/>
<dbReference type="CDD" id="cd04735">
    <property type="entry name" value="OYE_like_4_FMN"/>
    <property type="match status" value="1"/>
</dbReference>
<reference evidence="4 5" key="2">
    <citation type="journal article" date="2016" name="Int. J. Syst. Evol. Microbiol.">
        <title>Bacillus gobiensis sp. nov., isolated from a soil sample.</title>
        <authorList>
            <person name="Liu B."/>
            <person name="Liu G.H."/>
            <person name="Cetin S."/>
            <person name="Schumann P."/>
            <person name="Pan Z.Z."/>
            <person name="Chen Q.Q."/>
        </authorList>
    </citation>
    <scope>NUCLEOTIDE SEQUENCE [LARGE SCALE GENOMIC DNA]</scope>
    <source>
        <strain evidence="4 5">FJAT-4402</strain>
    </source>
</reference>
<sequence length="371" mass="41076">MKDRYQPILEPFVLPNSTQLKNRIVMAPMTHGASNTDGSISDMEIKYYARRANGVSMVITAGTSVMPNGGLAGSAAVDSDDMIPGLNRLASTIKDHGAKAVLQIFHGGRKSLPLNGDVVSVSAIPEDKEEDILQHILTDTEIVEIIHAFGEATRRAIEAGFDGIEIHGANGCLIQQFFSPYTNRRSDRWGGTIEKRMTFPLELIDEVKRAIRQHAKEPFIVGYRVSPEEPETPGITMADTLVFVEAIASKGLDYLHISLNDFWSVPRRGIDDSRTRLEIIQERVGSQVPVIGVGNIRTPLDTIKALQTGIPLIALGREIIMEPDWIKMIVQGREGEIKTTLSEKDQDKLVIPDSLWKFILDVPGWFPVETE</sequence>
<keyword evidence="1" id="KW-0285">Flavoprotein</keyword>
<dbReference type="Pfam" id="PF00724">
    <property type="entry name" value="Oxidored_FMN"/>
    <property type="match status" value="1"/>
</dbReference>
<dbReference type="Proteomes" id="UP000067625">
    <property type="component" value="Chromosome"/>
</dbReference>
<dbReference type="STRING" id="1441095.AM592_16575"/>